<sequence>MSSPRALEVLTTALALLLASNCVNAEEQVQIDGTTVTLSCPLGLSDTITWYKDNKKIENVNQLKYEINNYNVKDVAYYRCENQETPKKNYKFYLKLKVCANCVELSLGVTVAIIAGDLLFTGAVALGVYCFTNRKGSGPRDFVRKGMDSGGSGPPRRSGTIAPIVPEPDYAPLNPGRRDIYDRPHQKR</sequence>
<accession>V9L8Q5</accession>
<name>V9L8Q5_CALMI</name>
<dbReference type="Gene3D" id="2.60.40.10">
    <property type="entry name" value="Immunoglobulins"/>
    <property type="match status" value="1"/>
</dbReference>
<dbReference type="Pfam" id="PF16681">
    <property type="entry name" value="Ig_5"/>
    <property type="match status" value="1"/>
</dbReference>
<dbReference type="GO" id="GO:0004888">
    <property type="term" value="F:transmembrane signaling receptor activity"/>
    <property type="evidence" value="ECO:0007669"/>
    <property type="project" value="TreeGrafter"/>
</dbReference>
<dbReference type="GO" id="GO:0007166">
    <property type="term" value="P:cell surface receptor signaling pathway"/>
    <property type="evidence" value="ECO:0007669"/>
    <property type="project" value="TreeGrafter"/>
</dbReference>
<evidence type="ECO:0000256" key="2">
    <source>
        <dbReference type="SAM" id="Phobius"/>
    </source>
</evidence>
<feature type="chain" id="PRO_5004778395" evidence="3">
    <location>
        <begin position="26"/>
        <end position="188"/>
    </location>
</feature>
<keyword evidence="2" id="KW-0812">Transmembrane</keyword>
<dbReference type="EMBL" id="JW875337">
    <property type="protein sequence ID" value="AFP07854.1"/>
    <property type="molecule type" value="mRNA"/>
</dbReference>
<dbReference type="AlphaFoldDB" id="V9L8Q5"/>
<feature type="signal peptide" evidence="3">
    <location>
        <begin position="1"/>
        <end position="25"/>
    </location>
</feature>
<dbReference type="InterPro" id="IPR013783">
    <property type="entry name" value="Ig-like_fold"/>
</dbReference>
<dbReference type="InterPro" id="IPR036179">
    <property type="entry name" value="Ig-like_dom_sf"/>
</dbReference>
<evidence type="ECO:0000256" key="3">
    <source>
        <dbReference type="SAM" id="SignalP"/>
    </source>
</evidence>
<proteinExistence type="evidence at transcript level"/>
<reference evidence="4" key="1">
    <citation type="journal article" date="2014" name="Nature">
        <title>Elephant shark genome provides unique insights into gnathostome evolution.</title>
        <authorList>
            <consortium name="International Elephant Shark Genome Sequencing Consortium"/>
            <person name="Venkatesh B."/>
            <person name="Lee A.P."/>
            <person name="Ravi V."/>
            <person name="Maurya A.K."/>
            <person name="Lian M.M."/>
            <person name="Swann J.B."/>
            <person name="Ohta Y."/>
            <person name="Flajnik M.F."/>
            <person name="Sutoh Y."/>
            <person name="Kasahara M."/>
            <person name="Hoon S."/>
            <person name="Gangu V."/>
            <person name="Roy S.W."/>
            <person name="Irimia M."/>
            <person name="Korzh V."/>
            <person name="Kondrychyn I."/>
            <person name="Lim Z.W."/>
            <person name="Tay B.H."/>
            <person name="Tohari S."/>
            <person name="Kong K.W."/>
            <person name="Ho S."/>
            <person name="Lorente-Galdos B."/>
            <person name="Quilez J."/>
            <person name="Marques-Bonet T."/>
            <person name="Raney B.J."/>
            <person name="Ingham P.W."/>
            <person name="Tay A."/>
            <person name="Hillier L.W."/>
            <person name="Minx P."/>
            <person name="Boehm T."/>
            <person name="Wilson R.K."/>
            <person name="Brenner S."/>
            <person name="Warren W.C."/>
        </authorList>
    </citation>
    <scope>NUCLEOTIDE SEQUENCE</scope>
    <source>
        <tissue evidence="4">Spleen</tissue>
    </source>
</reference>
<organism evidence="4">
    <name type="scientific">Callorhinchus milii</name>
    <name type="common">Ghost shark</name>
    <dbReference type="NCBI Taxonomy" id="7868"/>
    <lineage>
        <taxon>Eukaryota</taxon>
        <taxon>Metazoa</taxon>
        <taxon>Chordata</taxon>
        <taxon>Craniata</taxon>
        <taxon>Vertebrata</taxon>
        <taxon>Chondrichthyes</taxon>
        <taxon>Holocephali</taxon>
        <taxon>Chimaeriformes</taxon>
        <taxon>Callorhinchidae</taxon>
        <taxon>Callorhinchus</taxon>
    </lineage>
</organism>
<protein>
    <submittedName>
        <fullName evidence="4">T-cell surface glycoprotein CD3 epsilon chain-like protein</fullName>
    </submittedName>
</protein>
<dbReference type="InterPro" id="IPR015484">
    <property type="entry name" value="CD3_esu/gsu/dsu"/>
</dbReference>
<keyword evidence="2" id="KW-0472">Membrane</keyword>
<feature type="compositionally biased region" description="Basic and acidic residues" evidence="1">
    <location>
        <begin position="176"/>
        <end position="188"/>
    </location>
</feature>
<dbReference type="PANTHER" id="PTHR10570">
    <property type="entry name" value="T-CELL SURFACE GLYCOPROTEIN CD3 GAMMA CHAIN / DELTA CHAIN"/>
    <property type="match status" value="1"/>
</dbReference>
<keyword evidence="2" id="KW-1133">Transmembrane helix</keyword>
<keyword evidence="3" id="KW-0732">Signal</keyword>
<evidence type="ECO:0000256" key="1">
    <source>
        <dbReference type="SAM" id="MobiDB-lite"/>
    </source>
</evidence>
<dbReference type="GO" id="GO:0042105">
    <property type="term" value="C:alpha-beta T cell receptor complex"/>
    <property type="evidence" value="ECO:0007669"/>
    <property type="project" value="TreeGrafter"/>
</dbReference>
<feature type="region of interest" description="Disordered" evidence="1">
    <location>
        <begin position="141"/>
        <end position="188"/>
    </location>
</feature>
<feature type="transmembrane region" description="Helical" evidence="2">
    <location>
        <begin position="105"/>
        <end position="131"/>
    </location>
</feature>
<dbReference type="SUPFAM" id="SSF48726">
    <property type="entry name" value="Immunoglobulin"/>
    <property type="match status" value="1"/>
</dbReference>
<dbReference type="GO" id="GO:0009897">
    <property type="term" value="C:external side of plasma membrane"/>
    <property type="evidence" value="ECO:0007669"/>
    <property type="project" value="TreeGrafter"/>
</dbReference>
<evidence type="ECO:0000313" key="4">
    <source>
        <dbReference type="EMBL" id="AFP07854.1"/>
    </source>
</evidence>
<dbReference type="GO" id="GO:0045059">
    <property type="term" value="P:positive thymic T cell selection"/>
    <property type="evidence" value="ECO:0007669"/>
    <property type="project" value="TreeGrafter"/>
</dbReference>